<feature type="chain" id="PRO_5014573610" evidence="8">
    <location>
        <begin position="25"/>
        <end position="441"/>
    </location>
</feature>
<feature type="active site" evidence="6">
    <location>
        <position position="87"/>
    </location>
</feature>
<dbReference type="SUPFAM" id="SSF50630">
    <property type="entry name" value="Acid proteases"/>
    <property type="match status" value="1"/>
</dbReference>
<evidence type="ECO:0000256" key="2">
    <source>
        <dbReference type="ARBA" id="ARBA00022670"/>
    </source>
</evidence>
<dbReference type="EC" id="3.4.23.12" evidence="11"/>
<dbReference type="Gene3D" id="2.40.70.10">
    <property type="entry name" value="Acid Proteases"/>
    <property type="match status" value="2"/>
</dbReference>
<reference evidence="12" key="3">
    <citation type="submission" date="2015-04" db="UniProtKB">
        <authorList>
            <consortium name="EnsemblPlants"/>
        </authorList>
    </citation>
    <scope>IDENTIFICATION</scope>
    <source>
        <strain evidence="12">cv. Jemalong A17</strain>
    </source>
</reference>
<dbReference type="Pfam" id="PF14541">
    <property type="entry name" value="TAXi_C"/>
    <property type="match status" value="1"/>
</dbReference>
<evidence type="ECO:0000259" key="9">
    <source>
        <dbReference type="PROSITE" id="PS51767"/>
    </source>
</evidence>
<dbReference type="MEROPS" id="A01.074"/>
<sequence>MALFSSVSLCMLVFFSFFFFTCFSSKHNKHHNVNDSFSLSFPLTLSINSTTKTNPIVPSISPYKYSMALVVTLPIGTPPQLQQMVLDTGSQVSWIHCDNKKGPQKKQPPTTSSFDPSLSSSFFALPCNHPLCKPQVPDISLPTDCDANRLCHYSFSYTDGTVVEGNLVRENIALSPSLTTPPIILGCANQSDDARGILGMNLGRLSFPNQAKITKFSYFVPVKQTQPGSGSLYLGNNPNSSCFRYVKLLTFSKSQSQRMPNLDPLAFTLPMQGISIGGKKLNIPPSVFKPDTTGFGQTIIDSGSEFSYMVDKAYNVIRNELVKKVGSKIKKDYIYGGVADICFDGDATEIGRLVGDMVFEFEKGVEIVIPKERVLIEVDGGVHCFGIGRAEGLGGGGNIIGNFYQQNLWVEFDLAKHRVGFRGANCSKSAKYSTRRVNGLM</sequence>
<dbReference type="PROSITE" id="PS00141">
    <property type="entry name" value="ASP_PROTEASE"/>
    <property type="match status" value="1"/>
</dbReference>
<dbReference type="PRINTS" id="PR00792">
    <property type="entry name" value="PEPSIN"/>
</dbReference>
<dbReference type="GO" id="GO:0004190">
    <property type="term" value="F:aspartic-type endopeptidase activity"/>
    <property type="evidence" value="ECO:0007669"/>
    <property type="project" value="UniProtKB-KW"/>
</dbReference>
<evidence type="ECO:0000313" key="12">
    <source>
        <dbReference type="EnsemblPlants" id="AES99218"/>
    </source>
</evidence>
<evidence type="ECO:0000256" key="6">
    <source>
        <dbReference type="PIRSR" id="PIRSR601461-1"/>
    </source>
</evidence>
<dbReference type="Pfam" id="PF14543">
    <property type="entry name" value="TAXi_N"/>
    <property type="match status" value="1"/>
</dbReference>
<proteinExistence type="inferred from homology"/>
<keyword evidence="5" id="KW-0325">Glycoprotein</keyword>
<name>G7KG31_MEDTR</name>
<reference evidence="10 13" key="1">
    <citation type="journal article" date="2011" name="Nature">
        <title>The Medicago genome provides insight into the evolution of rhizobial symbioses.</title>
        <authorList>
            <person name="Young N.D."/>
            <person name="Debelle F."/>
            <person name="Oldroyd G.E."/>
            <person name="Geurts R."/>
            <person name="Cannon S.B."/>
            <person name="Udvardi M.K."/>
            <person name="Benedito V.A."/>
            <person name="Mayer K.F."/>
            <person name="Gouzy J."/>
            <person name="Schoof H."/>
            <person name="Van de Peer Y."/>
            <person name="Proost S."/>
            <person name="Cook D.R."/>
            <person name="Meyers B.C."/>
            <person name="Spannagl M."/>
            <person name="Cheung F."/>
            <person name="De Mita S."/>
            <person name="Krishnakumar V."/>
            <person name="Gundlach H."/>
            <person name="Zhou S."/>
            <person name="Mudge J."/>
            <person name="Bharti A.K."/>
            <person name="Murray J.D."/>
            <person name="Naoumkina M.A."/>
            <person name="Rosen B."/>
            <person name="Silverstein K.A."/>
            <person name="Tang H."/>
            <person name="Rombauts S."/>
            <person name="Zhao P.X."/>
            <person name="Zhou P."/>
            <person name="Barbe V."/>
            <person name="Bardou P."/>
            <person name="Bechner M."/>
            <person name="Bellec A."/>
            <person name="Berger A."/>
            <person name="Berges H."/>
            <person name="Bidwell S."/>
            <person name="Bisseling T."/>
            <person name="Choisne N."/>
            <person name="Couloux A."/>
            <person name="Denny R."/>
            <person name="Deshpande S."/>
            <person name="Dai X."/>
            <person name="Doyle J.J."/>
            <person name="Dudez A.M."/>
            <person name="Farmer A.D."/>
            <person name="Fouteau S."/>
            <person name="Franken C."/>
            <person name="Gibelin C."/>
            <person name="Gish J."/>
            <person name="Goldstein S."/>
            <person name="Gonzalez A.J."/>
            <person name="Green P.J."/>
            <person name="Hallab A."/>
            <person name="Hartog M."/>
            <person name="Hua A."/>
            <person name="Humphray S.J."/>
            <person name="Jeong D.H."/>
            <person name="Jing Y."/>
            <person name="Jocker A."/>
            <person name="Kenton S.M."/>
            <person name="Kim D.J."/>
            <person name="Klee K."/>
            <person name="Lai H."/>
            <person name="Lang C."/>
            <person name="Lin S."/>
            <person name="Macmil S.L."/>
            <person name="Magdelenat G."/>
            <person name="Matthews L."/>
            <person name="McCorrison J."/>
            <person name="Monaghan E.L."/>
            <person name="Mun J.H."/>
            <person name="Najar F.Z."/>
            <person name="Nicholson C."/>
            <person name="Noirot C."/>
            <person name="O'Bleness M."/>
            <person name="Paule C.R."/>
            <person name="Poulain J."/>
            <person name="Prion F."/>
            <person name="Qin B."/>
            <person name="Qu C."/>
            <person name="Retzel E.F."/>
            <person name="Riddle C."/>
            <person name="Sallet E."/>
            <person name="Samain S."/>
            <person name="Samson N."/>
            <person name="Sanders I."/>
            <person name="Saurat O."/>
            <person name="Scarpelli C."/>
            <person name="Schiex T."/>
            <person name="Segurens B."/>
            <person name="Severin A.J."/>
            <person name="Sherrier D.J."/>
            <person name="Shi R."/>
            <person name="Sims S."/>
            <person name="Singer S.R."/>
            <person name="Sinharoy S."/>
            <person name="Sterck L."/>
            <person name="Viollet A."/>
            <person name="Wang B.B."/>
            <person name="Wang K."/>
            <person name="Wang M."/>
            <person name="Wang X."/>
            <person name="Warfsmann J."/>
            <person name="Weissenbach J."/>
            <person name="White D.D."/>
            <person name="White J.D."/>
            <person name="Wiley G.B."/>
            <person name="Wincker P."/>
            <person name="Xing Y."/>
            <person name="Yang L."/>
            <person name="Yao Z."/>
            <person name="Ying F."/>
            <person name="Zhai J."/>
            <person name="Zhou L."/>
            <person name="Zuber A."/>
            <person name="Denarie J."/>
            <person name="Dixon R.A."/>
            <person name="May G.D."/>
            <person name="Schwartz D.C."/>
            <person name="Rogers J."/>
            <person name="Quetier F."/>
            <person name="Town C.D."/>
            <person name="Roe B.A."/>
        </authorList>
    </citation>
    <scope>NUCLEOTIDE SEQUENCE [LARGE SCALE GENOMIC DNA]</scope>
    <source>
        <strain evidence="10">A17</strain>
        <strain evidence="12 13">cv. Jemalong A17</strain>
    </source>
</reference>
<dbReference type="PROSITE" id="PS51767">
    <property type="entry name" value="PEPTIDASE_A1"/>
    <property type="match status" value="1"/>
</dbReference>
<evidence type="ECO:0000256" key="7">
    <source>
        <dbReference type="RuleBase" id="RU000454"/>
    </source>
</evidence>
<dbReference type="InterPro" id="IPR033121">
    <property type="entry name" value="PEPTIDASE_A1"/>
</dbReference>
<evidence type="ECO:0000313" key="13">
    <source>
        <dbReference type="Proteomes" id="UP000002051"/>
    </source>
</evidence>
<gene>
    <name evidence="12" type="primary">11423477</name>
    <name evidence="10" type="ordered locus">MTR_5g077920</name>
    <name evidence="11" type="ORF">MtrunA17_Chr5g0434441</name>
</gene>
<evidence type="ECO:0000313" key="10">
    <source>
        <dbReference type="EMBL" id="AES99218.1"/>
    </source>
</evidence>
<dbReference type="InterPro" id="IPR032799">
    <property type="entry name" value="TAXi_C"/>
</dbReference>
<dbReference type="GO" id="GO:0006508">
    <property type="term" value="P:proteolysis"/>
    <property type="evidence" value="ECO:0007669"/>
    <property type="project" value="UniProtKB-KW"/>
</dbReference>
<dbReference type="InterPro" id="IPR032861">
    <property type="entry name" value="TAXi_N"/>
</dbReference>
<dbReference type="EnsemblPlants" id="AES99218">
    <property type="protein sequence ID" value="AES99218"/>
    <property type="gene ID" value="MTR_5g077920"/>
</dbReference>
<evidence type="ECO:0000256" key="3">
    <source>
        <dbReference type="ARBA" id="ARBA00022750"/>
    </source>
</evidence>
<comment type="similarity">
    <text evidence="1 7">Belongs to the peptidase A1 family.</text>
</comment>
<dbReference type="OMA" id="HPMSCND"/>
<accession>G7KG31</accession>
<dbReference type="Proteomes" id="UP000265566">
    <property type="component" value="Chromosome 5"/>
</dbReference>
<protein>
    <submittedName>
        <fullName evidence="10">Eukaryotic aspartyl protease family protein</fullName>
    </submittedName>
    <submittedName>
        <fullName evidence="11">Putative nepenthesin</fullName>
        <ecNumber evidence="11">3.4.23.12</ecNumber>
    </submittedName>
</protein>
<dbReference type="InterPro" id="IPR001969">
    <property type="entry name" value="Aspartic_peptidase_AS"/>
</dbReference>
<organism evidence="10 13">
    <name type="scientific">Medicago truncatula</name>
    <name type="common">Barrel medic</name>
    <name type="synonym">Medicago tribuloides</name>
    <dbReference type="NCBI Taxonomy" id="3880"/>
    <lineage>
        <taxon>Eukaryota</taxon>
        <taxon>Viridiplantae</taxon>
        <taxon>Streptophyta</taxon>
        <taxon>Embryophyta</taxon>
        <taxon>Tracheophyta</taxon>
        <taxon>Spermatophyta</taxon>
        <taxon>Magnoliopsida</taxon>
        <taxon>eudicotyledons</taxon>
        <taxon>Gunneridae</taxon>
        <taxon>Pentapetalae</taxon>
        <taxon>rosids</taxon>
        <taxon>fabids</taxon>
        <taxon>Fabales</taxon>
        <taxon>Fabaceae</taxon>
        <taxon>Papilionoideae</taxon>
        <taxon>50 kb inversion clade</taxon>
        <taxon>NPAAA clade</taxon>
        <taxon>Hologalegina</taxon>
        <taxon>IRL clade</taxon>
        <taxon>Trifolieae</taxon>
        <taxon>Medicago</taxon>
    </lineage>
</organism>
<dbReference type="PaxDb" id="3880-AES99218"/>
<reference evidence="10 13" key="2">
    <citation type="journal article" date="2014" name="BMC Genomics">
        <title>An improved genome release (version Mt4.0) for the model legume Medicago truncatula.</title>
        <authorList>
            <person name="Tang H."/>
            <person name="Krishnakumar V."/>
            <person name="Bidwell S."/>
            <person name="Rosen B."/>
            <person name="Chan A."/>
            <person name="Zhou S."/>
            <person name="Gentzbittel L."/>
            <person name="Childs K.L."/>
            <person name="Yandell M."/>
            <person name="Gundlach H."/>
            <person name="Mayer K.F."/>
            <person name="Schwartz D.C."/>
            <person name="Town C.D."/>
        </authorList>
    </citation>
    <scope>GENOME REANNOTATION</scope>
    <source>
        <strain evidence="12 13">cv. Jemalong A17</strain>
    </source>
</reference>
<dbReference type="AlphaFoldDB" id="G7KG31"/>
<dbReference type="Proteomes" id="UP000002051">
    <property type="component" value="Chromosome 5"/>
</dbReference>
<dbReference type="KEGG" id="mtr:11423477"/>
<dbReference type="eggNOG" id="KOG1339">
    <property type="taxonomic scope" value="Eukaryota"/>
</dbReference>
<evidence type="ECO:0000256" key="1">
    <source>
        <dbReference type="ARBA" id="ARBA00007447"/>
    </source>
</evidence>
<feature type="signal peptide" evidence="8">
    <location>
        <begin position="1"/>
        <end position="24"/>
    </location>
</feature>
<dbReference type="PANTHER" id="PTHR47967:SF31">
    <property type="entry name" value="ASPARTYL PROTEASE FAMILY PROTEIN"/>
    <property type="match status" value="1"/>
</dbReference>
<dbReference type="HOGENOM" id="CLU_005738_8_4_1"/>
<dbReference type="Gramene" id="rna32362">
    <property type="protein sequence ID" value="RHN56898.1"/>
    <property type="gene ID" value="gene32362"/>
</dbReference>
<dbReference type="STRING" id="3880.G7KG31"/>
<reference evidence="11" key="4">
    <citation type="journal article" date="2018" name="Nat. Plants">
        <title>Whole-genome landscape of Medicago truncatula symbiotic genes.</title>
        <authorList>
            <person name="Pecrix Y."/>
            <person name="Gamas P."/>
            <person name="Carrere S."/>
        </authorList>
    </citation>
    <scope>NUCLEOTIDE SEQUENCE</scope>
    <source>
        <tissue evidence="11">Leaves</tissue>
    </source>
</reference>
<dbReference type="InterPro" id="IPR051708">
    <property type="entry name" value="Plant_Aspart_Prot_A1"/>
</dbReference>
<keyword evidence="13" id="KW-1185">Reference proteome</keyword>
<evidence type="ECO:0000256" key="8">
    <source>
        <dbReference type="SAM" id="SignalP"/>
    </source>
</evidence>
<feature type="active site" evidence="6">
    <location>
        <position position="301"/>
    </location>
</feature>
<dbReference type="EMBL" id="PSQE01000005">
    <property type="protein sequence ID" value="RHN56898.1"/>
    <property type="molecule type" value="Genomic_DNA"/>
</dbReference>
<evidence type="ECO:0000313" key="11">
    <source>
        <dbReference type="EMBL" id="RHN56898.1"/>
    </source>
</evidence>
<keyword evidence="8" id="KW-0732">Signal</keyword>
<keyword evidence="4 7" id="KW-0378">Hydrolase</keyword>
<dbReference type="InterPro" id="IPR021109">
    <property type="entry name" value="Peptidase_aspartic_dom_sf"/>
</dbReference>
<keyword evidence="3 7" id="KW-0064">Aspartyl protease</keyword>
<dbReference type="PANTHER" id="PTHR47967">
    <property type="entry name" value="OS07G0603500 PROTEIN-RELATED"/>
    <property type="match status" value="1"/>
</dbReference>
<dbReference type="InterPro" id="IPR001461">
    <property type="entry name" value="Aspartic_peptidase_A1"/>
</dbReference>
<feature type="domain" description="Peptidase A1" evidence="9">
    <location>
        <begin position="69"/>
        <end position="422"/>
    </location>
</feature>
<dbReference type="OrthoDB" id="771136at2759"/>
<dbReference type="EMBL" id="CM001221">
    <property type="protein sequence ID" value="AES99218.1"/>
    <property type="molecule type" value="Genomic_DNA"/>
</dbReference>
<keyword evidence="2 7" id="KW-0645">Protease</keyword>
<dbReference type="InterPro" id="IPR034161">
    <property type="entry name" value="Pepsin-like_plant"/>
</dbReference>
<evidence type="ECO:0000256" key="5">
    <source>
        <dbReference type="ARBA" id="ARBA00023180"/>
    </source>
</evidence>
<evidence type="ECO:0000256" key="4">
    <source>
        <dbReference type="ARBA" id="ARBA00022801"/>
    </source>
</evidence>
<dbReference type="CDD" id="cd05476">
    <property type="entry name" value="pepsin_A_like_plant"/>
    <property type="match status" value="1"/>
</dbReference>